<dbReference type="EMBL" id="CASHTH010000354">
    <property type="protein sequence ID" value="CAI7998977.1"/>
    <property type="molecule type" value="Genomic_DNA"/>
</dbReference>
<dbReference type="GO" id="GO:0008237">
    <property type="term" value="F:metallopeptidase activity"/>
    <property type="evidence" value="ECO:0007669"/>
    <property type="project" value="UniProtKB-KW"/>
</dbReference>
<dbReference type="NCBIfam" id="TIGR00608">
    <property type="entry name" value="radc"/>
    <property type="match status" value="1"/>
</dbReference>
<keyword evidence="1" id="KW-0645">Protease</keyword>
<evidence type="ECO:0000256" key="4">
    <source>
        <dbReference type="ARBA" id="ARBA00022833"/>
    </source>
</evidence>
<name>A0AA35R1R0_GEOBA</name>
<evidence type="ECO:0000313" key="7">
    <source>
        <dbReference type="EMBL" id="CAI7998977.1"/>
    </source>
</evidence>
<evidence type="ECO:0000256" key="5">
    <source>
        <dbReference type="ARBA" id="ARBA00023049"/>
    </source>
</evidence>
<keyword evidence="5" id="KW-0482">Metalloprotease</keyword>
<dbReference type="PROSITE" id="PS50249">
    <property type="entry name" value="MPN"/>
    <property type="match status" value="1"/>
</dbReference>
<dbReference type="InterPro" id="IPR046778">
    <property type="entry name" value="UPF0758_N"/>
</dbReference>
<dbReference type="NCBIfam" id="NF000642">
    <property type="entry name" value="PRK00024.1"/>
    <property type="match status" value="1"/>
</dbReference>
<dbReference type="AlphaFoldDB" id="A0AA35R1R0"/>
<accession>A0AA35R1R0</accession>
<sequence>MIRDLPQDERPRERLQRYGPSSLSNSELIAILLRVGSAGESVLNLSARVLSTYGGLGGVAKASYGELCGLHGISAAKACQLLAALELGRRMTSLQPDDRVRINTPLDVFNLLSAEMGFLVQEHLRVLLLNTKNEVLATHEIYKGNVNSAVVRVSEVLRPAVRENCPNIIIAHNHPSGDPTPSPEDILVTRQIRTCAEMMDIELLDHVVIGNRRFVSLKERRLGFDGNAAGSSDFGLAAERK</sequence>
<dbReference type="Pfam" id="PF04002">
    <property type="entry name" value="RadC"/>
    <property type="match status" value="1"/>
</dbReference>
<protein>
    <submittedName>
        <fullName evidence="7">UPF0758 protein BPUM_2444</fullName>
    </submittedName>
</protein>
<dbReference type="InterPro" id="IPR037518">
    <property type="entry name" value="MPN"/>
</dbReference>
<dbReference type="GO" id="GO:0006508">
    <property type="term" value="P:proteolysis"/>
    <property type="evidence" value="ECO:0007669"/>
    <property type="project" value="UniProtKB-KW"/>
</dbReference>
<evidence type="ECO:0000256" key="2">
    <source>
        <dbReference type="ARBA" id="ARBA00022723"/>
    </source>
</evidence>
<reference evidence="7" key="1">
    <citation type="submission" date="2023-03" db="EMBL/GenBank/DDBJ databases">
        <authorList>
            <person name="Steffen K."/>
            <person name="Cardenas P."/>
        </authorList>
    </citation>
    <scope>NUCLEOTIDE SEQUENCE</scope>
</reference>
<dbReference type="CDD" id="cd08071">
    <property type="entry name" value="MPN_DUF2466"/>
    <property type="match status" value="1"/>
</dbReference>
<dbReference type="InterPro" id="IPR020891">
    <property type="entry name" value="UPF0758_CS"/>
</dbReference>
<evidence type="ECO:0000259" key="6">
    <source>
        <dbReference type="PROSITE" id="PS50249"/>
    </source>
</evidence>
<dbReference type="PROSITE" id="PS01302">
    <property type="entry name" value="UPF0758"/>
    <property type="match status" value="1"/>
</dbReference>
<dbReference type="GO" id="GO:0046872">
    <property type="term" value="F:metal ion binding"/>
    <property type="evidence" value="ECO:0007669"/>
    <property type="project" value="UniProtKB-KW"/>
</dbReference>
<dbReference type="SUPFAM" id="SSF47781">
    <property type="entry name" value="RuvA domain 2-like"/>
    <property type="match status" value="1"/>
</dbReference>
<evidence type="ECO:0000256" key="1">
    <source>
        <dbReference type="ARBA" id="ARBA00022670"/>
    </source>
</evidence>
<keyword evidence="4" id="KW-0862">Zinc</keyword>
<keyword evidence="8" id="KW-1185">Reference proteome</keyword>
<feature type="domain" description="MPN" evidence="6">
    <location>
        <begin position="101"/>
        <end position="223"/>
    </location>
</feature>
<keyword evidence="3" id="KW-0378">Hydrolase</keyword>
<gene>
    <name evidence="7" type="ORF">GBAR_LOCUS2582</name>
</gene>
<dbReference type="Proteomes" id="UP001174909">
    <property type="component" value="Unassembled WGS sequence"/>
</dbReference>
<keyword evidence="2" id="KW-0479">Metal-binding</keyword>
<dbReference type="InterPro" id="IPR001405">
    <property type="entry name" value="UPF0758"/>
</dbReference>
<evidence type="ECO:0000313" key="8">
    <source>
        <dbReference type="Proteomes" id="UP001174909"/>
    </source>
</evidence>
<comment type="caution">
    <text evidence="7">The sequence shown here is derived from an EMBL/GenBank/DDBJ whole genome shotgun (WGS) entry which is preliminary data.</text>
</comment>
<dbReference type="InterPro" id="IPR025657">
    <property type="entry name" value="RadC_JAB"/>
</dbReference>
<dbReference type="InterPro" id="IPR010994">
    <property type="entry name" value="RuvA_2-like"/>
</dbReference>
<dbReference type="Gene3D" id="3.40.140.10">
    <property type="entry name" value="Cytidine Deaminase, domain 2"/>
    <property type="match status" value="1"/>
</dbReference>
<dbReference type="Pfam" id="PF20582">
    <property type="entry name" value="UPF0758_N"/>
    <property type="match status" value="1"/>
</dbReference>
<dbReference type="PANTHER" id="PTHR30471">
    <property type="entry name" value="DNA REPAIR PROTEIN RADC"/>
    <property type="match status" value="1"/>
</dbReference>
<evidence type="ECO:0000256" key="3">
    <source>
        <dbReference type="ARBA" id="ARBA00022801"/>
    </source>
</evidence>
<dbReference type="PANTHER" id="PTHR30471:SF3">
    <property type="entry name" value="UPF0758 PROTEIN YEES-RELATED"/>
    <property type="match status" value="1"/>
</dbReference>
<organism evidence="7 8">
    <name type="scientific">Geodia barretti</name>
    <name type="common">Barrett's horny sponge</name>
    <dbReference type="NCBI Taxonomy" id="519541"/>
    <lineage>
        <taxon>Eukaryota</taxon>
        <taxon>Metazoa</taxon>
        <taxon>Porifera</taxon>
        <taxon>Demospongiae</taxon>
        <taxon>Heteroscleromorpha</taxon>
        <taxon>Tetractinellida</taxon>
        <taxon>Astrophorina</taxon>
        <taxon>Geodiidae</taxon>
        <taxon>Geodia</taxon>
    </lineage>
</organism>
<proteinExistence type="predicted"/>